<name>A0A6M4A0I7_9BURK</name>
<comment type="catalytic activity">
    <reaction evidence="7">
        <text>2 GTP = 3',3'-c-di-GMP + 2 diphosphate</text>
        <dbReference type="Rhea" id="RHEA:24898"/>
        <dbReference type="ChEBI" id="CHEBI:33019"/>
        <dbReference type="ChEBI" id="CHEBI:37565"/>
        <dbReference type="ChEBI" id="CHEBI:58805"/>
        <dbReference type="EC" id="2.7.7.65"/>
    </reaction>
</comment>
<sequence>MRLGYSGGKKIKQLKKYLVVVLGIAILMVMAICASTLYQSYRQTRLSAVDNASNVTLIAQRAISRNLEVLSLSLDTLAYRYQHPLSSRRLDEAQRYAYLFGGAASVSHITVMAVIGADGEVLASSRRRPGESAPNYGNRTYFTAHRDADNIGLYVSKPIHANLGNDMQVVVLSKRLFNDDGSFAGIVVMALDLSYFRELFGGLSLGANGVISLYSDDGVVYMRVPYQEHAIGRDITASANYQRVRSALQHEEGSFFARANSDGVERLYTFRRIPNSPLIVFVGYAEEAIFKSWYKTLYAVIVSLLIFGLLSAYLLLHVREELRRRVAIEKRLEELALTDGLTGLLNRRALDEALQATWERCRRNLHSTFSVLFIDVDFFKSYNDTYGHKLGDAVLQEVAQAISENLPRNTDCAGRYGGEEFVVLLELTDLQGACLMAQRLCDAVYSRLIVHATSPLRVVTISVGVATLEREHHRRVEDVLNAADAALYRAKREGRNAVRVSGVD</sequence>
<dbReference type="InterPro" id="IPR043128">
    <property type="entry name" value="Rev_trsase/Diguanyl_cyclase"/>
</dbReference>
<keyword evidence="5 8" id="KW-1133">Transmembrane helix</keyword>
<dbReference type="GO" id="GO:0052621">
    <property type="term" value="F:diguanylate cyclase activity"/>
    <property type="evidence" value="ECO:0007669"/>
    <property type="project" value="UniProtKB-EC"/>
</dbReference>
<dbReference type="AlphaFoldDB" id="A0A6M4A0I7"/>
<dbReference type="Gene3D" id="3.30.450.20">
    <property type="entry name" value="PAS domain"/>
    <property type="match status" value="2"/>
</dbReference>
<dbReference type="InterPro" id="IPR029787">
    <property type="entry name" value="Nucleotide_cyclase"/>
</dbReference>
<comment type="subcellular location">
    <subcellularLocation>
        <location evidence="1">Cell membrane</location>
        <topology evidence="1">Multi-pass membrane protein</topology>
    </subcellularLocation>
</comment>
<proteinExistence type="predicted"/>
<dbReference type="NCBIfam" id="TIGR00254">
    <property type="entry name" value="GGDEF"/>
    <property type="match status" value="1"/>
</dbReference>
<evidence type="ECO:0000256" key="1">
    <source>
        <dbReference type="ARBA" id="ARBA00004651"/>
    </source>
</evidence>
<dbReference type="FunFam" id="3.30.70.270:FF:000001">
    <property type="entry name" value="Diguanylate cyclase domain protein"/>
    <property type="match status" value="1"/>
</dbReference>
<dbReference type="PANTHER" id="PTHR45138">
    <property type="entry name" value="REGULATORY COMPONENTS OF SENSORY TRANSDUCTION SYSTEM"/>
    <property type="match status" value="1"/>
</dbReference>
<keyword evidence="6 8" id="KW-0472">Membrane</keyword>
<dbReference type="GO" id="GO:0043709">
    <property type="term" value="P:cell adhesion involved in single-species biofilm formation"/>
    <property type="evidence" value="ECO:0007669"/>
    <property type="project" value="TreeGrafter"/>
</dbReference>
<dbReference type="CDD" id="cd01949">
    <property type="entry name" value="GGDEF"/>
    <property type="match status" value="1"/>
</dbReference>
<evidence type="ECO:0000256" key="4">
    <source>
        <dbReference type="ARBA" id="ARBA00022692"/>
    </source>
</evidence>
<keyword evidence="4 8" id="KW-0812">Transmembrane</keyword>
<dbReference type="Pfam" id="PF02743">
    <property type="entry name" value="dCache_1"/>
    <property type="match status" value="1"/>
</dbReference>
<evidence type="ECO:0000256" key="8">
    <source>
        <dbReference type="SAM" id="Phobius"/>
    </source>
</evidence>
<dbReference type="InterPro" id="IPR033479">
    <property type="entry name" value="dCache_1"/>
</dbReference>
<evidence type="ECO:0000313" key="10">
    <source>
        <dbReference type="EMBL" id="QJQ03630.1"/>
    </source>
</evidence>
<evidence type="ECO:0000256" key="5">
    <source>
        <dbReference type="ARBA" id="ARBA00022989"/>
    </source>
</evidence>
<dbReference type="GO" id="GO:0005886">
    <property type="term" value="C:plasma membrane"/>
    <property type="evidence" value="ECO:0007669"/>
    <property type="project" value="UniProtKB-SubCell"/>
</dbReference>
<reference evidence="10 11" key="1">
    <citation type="journal article" date="2012" name="J. Bacteriol.">
        <title>Genome sequence of the pathogenic Herbaspirillum seropedicae strain Os34, isolated from rice roots.</title>
        <authorList>
            <person name="Ye W."/>
            <person name="Ye S."/>
            <person name="Liu J."/>
            <person name="Chang S."/>
            <person name="Chen M."/>
            <person name="Zhu B."/>
            <person name="Guo L."/>
            <person name="An Q."/>
        </authorList>
    </citation>
    <scope>NUCLEOTIDE SEQUENCE [LARGE SCALE GENOMIC DNA]</scope>
    <source>
        <strain evidence="10 11">Os34</strain>
    </source>
</reference>
<evidence type="ECO:0000256" key="7">
    <source>
        <dbReference type="ARBA" id="ARBA00034247"/>
    </source>
</evidence>
<evidence type="ECO:0000256" key="6">
    <source>
        <dbReference type="ARBA" id="ARBA00023136"/>
    </source>
</evidence>
<dbReference type="SUPFAM" id="SSF55073">
    <property type="entry name" value="Nucleotide cyclase"/>
    <property type="match status" value="1"/>
</dbReference>
<accession>A0A6M4A0I7</accession>
<organism evidence="10 11">
    <name type="scientific">Herbaspirillum rubrisubalbicans Os34</name>
    <dbReference type="NCBI Taxonomy" id="1235827"/>
    <lineage>
        <taxon>Bacteria</taxon>
        <taxon>Pseudomonadati</taxon>
        <taxon>Pseudomonadota</taxon>
        <taxon>Betaproteobacteria</taxon>
        <taxon>Burkholderiales</taxon>
        <taxon>Oxalobacteraceae</taxon>
        <taxon>Herbaspirillum</taxon>
    </lineage>
</organism>
<dbReference type="InterPro" id="IPR050469">
    <property type="entry name" value="Diguanylate_Cyclase"/>
</dbReference>
<dbReference type="CDD" id="cd12914">
    <property type="entry name" value="PDC1_DGC_like"/>
    <property type="match status" value="1"/>
</dbReference>
<feature type="domain" description="GGDEF" evidence="9">
    <location>
        <begin position="367"/>
        <end position="503"/>
    </location>
</feature>
<evidence type="ECO:0000259" key="9">
    <source>
        <dbReference type="PROSITE" id="PS50887"/>
    </source>
</evidence>
<dbReference type="GO" id="GO:1902201">
    <property type="term" value="P:negative regulation of bacterial-type flagellum-dependent cell motility"/>
    <property type="evidence" value="ECO:0007669"/>
    <property type="project" value="TreeGrafter"/>
</dbReference>
<dbReference type="InterPro" id="IPR000160">
    <property type="entry name" value="GGDEF_dom"/>
</dbReference>
<protein>
    <recommendedName>
        <fullName evidence="2">diguanylate cyclase</fullName>
        <ecNumber evidence="2">2.7.7.65</ecNumber>
    </recommendedName>
</protein>
<dbReference type="SMART" id="SM00267">
    <property type="entry name" value="GGDEF"/>
    <property type="match status" value="1"/>
</dbReference>
<evidence type="ECO:0000256" key="3">
    <source>
        <dbReference type="ARBA" id="ARBA00022475"/>
    </source>
</evidence>
<dbReference type="RefSeq" id="WP_017450055.1">
    <property type="nucleotide sequence ID" value="NZ_CP008956.1"/>
</dbReference>
<feature type="transmembrane region" description="Helical" evidence="8">
    <location>
        <begin position="17"/>
        <end position="38"/>
    </location>
</feature>
<feature type="transmembrane region" description="Helical" evidence="8">
    <location>
        <begin position="297"/>
        <end position="316"/>
    </location>
</feature>
<dbReference type="PROSITE" id="PS50887">
    <property type="entry name" value="GGDEF"/>
    <property type="match status" value="1"/>
</dbReference>
<dbReference type="EC" id="2.7.7.65" evidence="2"/>
<dbReference type="Pfam" id="PF00990">
    <property type="entry name" value="GGDEF"/>
    <property type="match status" value="1"/>
</dbReference>
<keyword evidence="3" id="KW-1003">Cell membrane</keyword>
<dbReference type="PANTHER" id="PTHR45138:SF9">
    <property type="entry name" value="DIGUANYLATE CYCLASE DGCM-RELATED"/>
    <property type="match status" value="1"/>
</dbReference>
<dbReference type="Gene3D" id="3.30.70.270">
    <property type="match status" value="1"/>
</dbReference>
<evidence type="ECO:0000313" key="11">
    <source>
        <dbReference type="Proteomes" id="UP000501648"/>
    </source>
</evidence>
<gene>
    <name evidence="10" type="ORF">C798_26330</name>
</gene>
<dbReference type="CDD" id="cd12915">
    <property type="entry name" value="PDC2_DGC_like"/>
    <property type="match status" value="1"/>
</dbReference>
<dbReference type="Proteomes" id="UP000501648">
    <property type="component" value="Chromosome"/>
</dbReference>
<evidence type="ECO:0000256" key="2">
    <source>
        <dbReference type="ARBA" id="ARBA00012528"/>
    </source>
</evidence>
<dbReference type="EMBL" id="CP008956">
    <property type="protein sequence ID" value="QJQ03630.1"/>
    <property type="molecule type" value="Genomic_DNA"/>
</dbReference>